<dbReference type="RefSeq" id="WP_308711276.1">
    <property type="nucleotide sequence ID" value="NZ_JAVHUY010000004.1"/>
</dbReference>
<evidence type="ECO:0000256" key="4">
    <source>
        <dbReference type="ARBA" id="ARBA00022833"/>
    </source>
</evidence>
<dbReference type="InterPro" id="IPR013154">
    <property type="entry name" value="ADH-like_N"/>
</dbReference>
<dbReference type="Proteomes" id="UP001230908">
    <property type="component" value="Unassembled WGS sequence"/>
</dbReference>
<dbReference type="Gene3D" id="3.90.180.10">
    <property type="entry name" value="Medium-chain alcohol dehydrogenases, catalytic domain"/>
    <property type="match status" value="1"/>
</dbReference>
<feature type="domain" description="Alcohol dehydrogenase-like C-terminal" evidence="8">
    <location>
        <begin position="186"/>
        <end position="292"/>
    </location>
</feature>
<dbReference type="PANTHER" id="PTHR42813:SF3">
    <property type="entry name" value="GLUTATHIONE-INDEPENDENT FORMALDEHYDE DEHYDROGENASE"/>
    <property type="match status" value="1"/>
</dbReference>
<keyword evidence="6" id="KW-0520">NAD</keyword>
<gene>
    <name evidence="10" type="ORF">RB614_05630</name>
</gene>
<dbReference type="Gene3D" id="3.40.50.720">
    <property type="entry name" value="NAD(P)-binding Rossmann-like Domain"/>
    <property type="match status" value="1"/>
</dbReference>
<sequence>MKAVVYRAPYEVAVEDVEDPRIEEPRDAIIRITTTNICGSDLHPYEGREAMEPGTVLGHENMGIVEEIGPGVDRVKVGDRVSVPFNVACGSCRNCEEGFTSACLRANPSGQPGAGYGYPGMGPYRGGQAERMNVPWADFNLLELPAGEERESDFALLSDIFPTGYHGTELAGVAPGRTVAIFGAGPVGLMAAHSAMLRGAARVFVVDKEQDRLVLADEFGATPVDFTRTEPTGYILDATGGSGVDCGIDAVGFQARDATEREHPELALDRVIEVVRDTGRIGVVGVYVPRDPNSPEEPARAGRIPFEFGTAWHKGLSFGTGQCPVKRYNRHLRDLIVHDRAQPSKVVSHELPLERAPEAYQHFDKREDGWTKVLLHPAPAA</sequence>
<dbReference type="CDD" id="cd08282">
    <property type="entry name" value="PFDH_like"/>
    <property type="match status" value="1"/>
</dbReference>
<name>A0ABU0ZAB6_9ACTN</name>
<accession>A0ABU0ZAB6</accession>
<reference evidence="10 11" key="1">
    <citation type="submission" date="2023-08" db="EMBL/GenBank/DDBJ databases">
        <title>Phytohabitans sansha sp. nov., isolated from marine sediment.</title>
        <authorList>
            <person name="Zhao Y."/>
            <person name="Yi K."/>
        </authorList>
    </citation>
    <scope>NUCLEOTIDE SEQUENCE [LARGE SCALE GENOMIC DNA]</scope>
    <source>
        <strain evidence="10 11">ZYX-F-186</strain>
    </source>
</reference>
<keyword evidence="11" id="KW-1185">Reference proteome</keyword>
<organism evidence="10 11">
    <name type="scientific">Phytohabitans maris</name>
    <dbReference type="NCBI Taxonomy" id="3071409"/>
    <lineage>
        <taxon>Bacteria</taxon>
        <taxon>Bacillati</taxon>
        <taxon>Actinomycetota</taxon>
        <taxon>Actinomycetes</taxon>
        <taxon>Micromonosporales</taxon>
        <taxon>Micromonosporaceae</taxon>
    </lineage>
</organism>
<dbReference type="InterPro" id="IPR036291">
    <property type="entry name" value="NAD(P)-bd_dom_sf"/>
</dbReference>
<dbReference type="Pfam" id="PF08240">
    <property type="entry name" value="ADH_N"/>
    <property type="match status" value="1"/>
</dbReference>
<evidence type="ECO:0000313" key="11">
    <source>
        <dbReference type="Proteomes" id="UP001230908"/>
    </source>
</evidence>
<proteinExistence type="inferred from homology"/>
<keyword evidence="5" id="KW-0560">Oxidoreductase</keyword>
<evidence type="ECO:0000259" key="8">
    <source>
        <dbReference type="Pfam" id="PF00107"/>
    </source>
</evidence>
<evidence type="ECO:0000313" key="10">
    <source>
        <dbReference type="EMBL" id="MDQ7904001.1"/>
    </source>
</evidence>
<evidence type="ECO:0000256" key="2">
    <source>
        <dbReference type="ARBA" id="ARBA00008072"/>
    </source>
</evidence>
<dbReference type="InterPro" id="IPR011032">
    <property type="entry name" value="GroES-like_sf"/>
</dbReference>
<evidence type="ECO:0000256" key="5">
    <source>
        <dbReference type="ARBA" id="ARBA00023002"/>
    </source>
</evidence>
<dbReference type="PANTHER" id="PTHR42813">
    <property type="entry name" value="ZINC-TYPE ALCOHOL DEHYDROGENASE-LIKE"/>
    <property type="match status" value="1"/>
</dbReference>
<dbReference type="InterPro" id="IPR013149">
    <property type="entry name" value="ADH-like_C"/>
</dbReference>
<evidence type="ECO:0000259" key="9">
    <source>
        <dbReference type="Pfam" id="PF08240"/>
    </source>
</evidence>
<protein>
    <submittedName>
        <fullName evidence="10">Glutathione-independent formaldehyde dehydrogenase</fullName>
    </submittedName>
</protein>
<evidence type="ECO:0000256" key="3">
    <source>
        <dbReference type="ARBA" id="ARBA00022723"/>
    </source>
</evidence>
<keyword evidence="3 7" id="KW-0479">Metal-binding</keyword>
<dbReference type="PROSITE" id="PS00059">
    <property type="entry name" value="ADH_ZINC"/>
    <property type="match status" value="1"/>
</dbReference>
<evidence type="ECO:0000256" key="7">
    <source>
        <dbReference type="RuleBase" id="RU361277"/>
    </source>
</evidence>
<comment type="caution">
    <text evidence="10">The sequence shown here is derived from an EMBL/GenBank/DDBJ whole genome shotgun (WGS) entry which is preliminary data.</text>
</comment>
<comment type="similarity">
    <text evidence="2 7">Belongs to the zinc-containing alcohol dehydrogenase family.</text>
</comment>
<feature type="domain" description="Alcohol dehydrogenase-like N-terminal" evidence="9">
    <location>
        <begin position="25"/>
        <end position="138"/>
    </location>
</feature>
<dbReference type="Pfam" id="PF00107">
    <property type="entry name" value="ADH_zinc_N"/>
    <property type="match status" value="1"/>
</dbReference>
<dbReference type="InterPro" id="IPR002328">
    <property type="entry name" value="ADH_Zn_CS"/>
</dbReference>
<evidence type="ECO:0000256" key="1">
    <source>
        <dbReference type="ARBA" id="ARBA00001947"/>
    </source>
</evidence>
<evidence type="ECO:0000256" key="6">
    <source>
        <dbReference type="ARBA" id="ARBA00023027"/>
    </source>
</evidence>
<dbReference type="EMBL" id="JAVHUY010000004">
    <property type="protein sequence ID" value="MDQ7904001.1"/>
    <property type="molecule type" value="Genomic_DNA"/>
</dbReference>
<comment type="cofactor">
    <cofactor evidence="1 7">
        <name>Zn(2+)</name>
        <dbReference type="ChEBI" id="CHEBI:29105"/>
    </cofactor>
</comment>
<keyword evidence="4 7" id="KW-0862">Zinc</keyword>
<dbReference type="SUPFAM" id="SSF50129">
    <property type="entry name" value="GroES-like"/>
    <property type="match status" value="1"/>
</dbReference>
<dbReference type="SUPFAM" id="SSF51735">
    <property type="entry name" value="NAD(P)-binding Rossmann-fold domains"/>
    <property type="match status" value="1"/>
</dbReference>